<evidence type="ECO:0000313" key="4">
    <source>
        <dbReference type="EMBL" id="NVN28943.1"/>
    </source>
</evidence>
<dbReference type="AlphaFoldDB" id="A0A839V554"/>
<evidence type="ECO:0000313" key="3">
    <source>
        <dbReference type="EMBL" id="MBB3174672.1"/>
    </source>
</evidence>
<evidence type="ECO:0000313" key="6">
    <source>
        <dbReference type="Proteomes" id="UP000565205"/>
    </source>
</evidence>
<keyword evidence="5" id="KW-1185">Reference proteome</keyword>
<dbReference type="Pfam" id="PF00501">
    <property type="entry name" value="AMP-binding"/>
    <property type="match status" value="1"/>
</dbReference>
<dbReference type="Pfam" id="PF13193">
    <property type="entry name" value="AMP-binding_C"/>
    <property type="match status" value="1"/>
</dbReference>
<dbReference type="Gene3D" id="3.40.50.12780">
    <property type="entry name" value="N-terminal domain of ligase-like"/>
    <property type="match status" value="1"/>
</dbReference>
<dbReference type="PROSITE" id="PS00455">
    <property type="entry name" value="AMP_BINDING"/>
    <property type="match status" value="1"/>
</dbReference>
<reference evidence="4 6" key="1">
    <citation type="submission" date="2020-06" db="EMBL/GenBank/DDBJ databases">
        <title>Description of novel acetic acid bacteria.</title>
        <authorList>
            <person name="Sombolestani A."/>
        </authorList>
    </citation>
    <scope>NUCLEOTIDE SEQUENCE [LARGE SCALE GENOMIC DNA]</scope>
    <source>
        <strain evidence="4 6">LMG 26838</strain>
    </source>
</reference>
<name>A0A839V554_9PROT</name>
<dbReference type="EMBL" id="JABXXQ010000006">
    <property type="protein sequence ID" value="NVN28943.1"/>
    <property type="molecule type" value="Genomic_DNA"/>
</dbReference>
<reference evidence="3 5" key="2">
    <citation type="submission" date="2020-08" db="EMBL/GenBank/DDBJ databases">
        <title>Genomic Encyclopedia of Type Strains, Phase III (KMG-III): the genomes of soil and plant-associated and newly described type strains.</title>
        <authorList>
            <person name="Whitman W."/>
        </authorList>
    </citation>
    <scope>NUCLEOTIDE SEQUENCE [LARGE SCALE GENOMIC DNA]</scope>
    <source>
        <strain evidence="3 5">CECT 8088</strain>
    </source>
</reference>
<dbReference type="Gene3D" id="3.30.300.30">
    <property type="match status" value="1"/>
</dbReference>
<dbReference type="GO" id="GO:0004467">
    <property type="term" value="F:long-chain fatty acid-CoA ligase activity"/>
    <property type="evidence" value="ECO:0007669"/>
    <property type="project" value="UniProtKB-EC"/>
</dbReference>
<accession>A0A839V554</accession>
<dbReference type="RefSeq" id="WP_176621678.1">
    <property type="nucleotide sequence ID" value="NZ_JABXXQ010000006.1"/>
</dbReference>
<evidence type="ECO:0000313" key="5">
    <source>
        <dbReference type="Proteomes" id="UP000557688"/>
    </source>
</evidence>
<keyword evidence="3" id="KW-0436">Ligase</keyword>
<dbReference type="EMBL" id="JACHXV010000010">
    <property type="protein sequence ID" value="MBB3174672.1"/>
    <property type="molecule type" value="Genomic_DNA"/>
</dbReference>
<comment type="caution">
    <text evidence="3">The sequence shown here is derived from an EMBL/GenBank/DDBJ whole genome shotgun (WGS) entry which is preliminary data.</text>
</comment>
<dbReference type="InterPro" id="IPR025110">
    <property type="entry name" value="AMP-bd_C"/>
</dbReference>
<dbReference type="PANTHER" id="PTHR43767:SF1">
    <property type="entry name" value="NONRIBOSOMAL PEPTIDE SYNTHASE PES1 (EUROFUNG)-RELATED"/>
    <property type="match status" value="1"/>
</dbReference>
<organism evidence="3 5">
    <name type="scientific">Endobacter medicaginis</name>
    <dbReference type="NCBI Taxonomy" id="1181271"/>
    <lineage>
        <taxon>Bacteria</taxon>
        <taxon>Pseudomonadati</taxon>
        <taxon>Pseudomonadota</taxon>
        <taxon>Alphaproteobacteria</taxon>
        <taxon>Acetobacterales</taxon>
        <taxon>Acetobacteraceae</taxon>
        <taxon>Endobacter</taxon>
    </lineage>
</organism>
<proteinExistence type="predicted"/>
<evidence type="ECO:0000259" key="1">
    <source>
        <dbReference type="Pfam" id="PF00501"/>
    </source>
</evidence>
<dbReference type="InterPro" id="IPR042099">
    <property type="entry name" value="ANL_N_sf"/>
</dbReference>
<dbReference type="InterPro" id="IPR045851">
    <property type="entry name" value="AMP-bd_C_sf"/>
</dbReference>
<feature type="domain" description="AMP-binding enzyme C-terminal" evidence="2">
    <location>
        <begin position="454"/>
        <end position="528"/>
    </location>
</feature>
<gene>
    <name evidence="3" type="ORF">FHR90_002518</name>
    <name evidence="4" type="ORF">HUK83_01090</name>
</gene>
<evidence type="ECO:0000259" key="2">
    <source>
        <dbReference type="Pfam" id="PF13193"/>
    </source>
</evidence>
<dbReference type="EC" id="6.2.1.3" evidence="3"/>
<protein>
    <submittedName>
        <fullName evidence="3">Long-chain acyl-CoA synthetase</fullName>
        <ecNumber evidence="3">6.2.1.3</ecNumber>
    </submittedName>
    <submittedName>
        <fullName evidence="4">Long-chain fatty acid--CoA ligase</fullName>
    </submittedName>
</protein>
<feature type="domain" description="AMP-dependent synthetase/ligase" evidence="1">
    <location>
        <begin position="18"/>
        <end position="403"/>
    </location>
</feature>
<dbReference type="InterPro" id="IPR020845">
    <property type="entry name" value="AMP-binding_CS"/>
</dbReference>
<dbReference type="Proteomes" id="UP000557688">
    <property type="component" value="Unassembled WGS sequence"/>
</dbReference>
<dbReference type="CDD" id="cd05936">
    <property type="entry name" value="FC-FACS_FadD_like"/>
    <property type="match status" value="1"/>
</dbReference>
<dbReference type="Proteomes" id="UP000565205">
    <property type="component" value="Unassembled WGS sequence"/>
</dbReference>
<dbReference type="PANTHER" id="PTHR43767">
    <property type="entry name" value="LONG-CHAIN-FATTY-ACID--COA LIGASE"/>
    <property type="match status" value="1"/>
</dbReference>
<dbReference type="InterPro" id="IPR000873">
    <property type="entry name" value="AMP-dep_synth/lig_dom"/>
</dbReference>
<dbReference type="SUPFAM" id="SSF56801">
    <property type="entry name" value="Acetyl-CoA synthetase-like"/>
    <property type="match status" value="1"/>
</dbReference>
<sequence>MTVVPPTTSAKTLADLFTTAVATFGPRPALDFMGRKTSYAELGRQVGAVTAGLQALGVVHGTRVAMTMPNCPATVILYFAIQRAGGIVVALNPLYVEREISHLLRDSGAEIVCLPNLSDISTKVVKATEGSAVRHIVACDFAAQLPAIKRILFRIARRAAIAHDLVGPRFVSFQTLLATKGKPVPVATAPDDPAALQYTGGTTGLPKAAVLTQANLLANFAQVVDTVAAMPGAYRTAICVLPLFHVFAMMAILISTIGQGGEIVLVPRFEAKDLIKTIARTKPTAMFGVPTIYTAILREPGLNPADLASIMTCVSGGAPLPAEIRTEFERVTGVAVREGYGLSETSPVVTMTPLDGGREGSCGRIVANTRIAIRDIEPPHADLAIGERGVVWINGPQVMRGYWNRPEETAKALVDGWFNTGDVGYLDEDGFLYLIDRTKDLILCSGYNVYPRVIEEALYAHPAVLEAVVIGVPDSHRGQAPKAFVVLRPGQVATVADLRAHLAEHVSKIEMPREIEFRESLPKTLIGKLSKKELVEEEAAKRAAAEGSRSAA</sequence>
<dbReference type="InterPro" id="IPR050237">
    <property type="entry name" value="ATP-dep_AMP-bd_enzyme"/>
</dbReference>